<protein>
    <recommendedName>
        <fullName evidence="5">RecF/RecN/SMC protein</fullName>
    </recommendedName>
</protein>
<organism evidence="3 4">
    <name type="scientific">[Clostridium] symbiosum ATCC 14940</name>
    <dbReference type="NCBI Taxonomy" id="411472"/>
    <lineage>
        <taxon>Bacteria</taxon>
        <taxon>Bacillati</taxon>
        <taxon>Bacillota</taxon>
        <taxon>Clostridia</taxon>
        <taxon>Lachnospirales</taxon>
        <taxon>Lachnospiraceae</taxon>
        <taxon>Otoolea</taxon>
    </lineage>
</organism>
<dbReference type="AlphaFoldDB" id="A0ABC9TUV3"/>
<dbReference type="SUPFAM" id="SSF89550">
    <property type="entry name" value="PHP domain-like"/>
    <property type="match status" value="1"/>
</dbReference>
<dbReference type="InterPro" id="IPR027417">
    <property type="entry name" value="P-loop_NTPase"/>
</dbReference>
<feature type="region of interest" description="Disordered" evidence="2">
    <location>
        <begin position="470"/>
        <end position="496"/>
    </location>
</feature>
<dbReference type="SUPFAM" id="SSF52540">
    <property type="entry name" value="P-loop containing nucleoside triphosphate hydrolases"/>
    <property type="match status" value="1"/>
</dbReference>
<evidence type="ECO:0000313" key="4">
    <source>
        <dbReference type="Proteomes" id="UP000016491"/>
    </source>
</evidence>
<feature type="coiled-coil region" evidence="1">
    <location>
        <begin position="603"/>
        <end position="640"/>
    </location>
</feature>
<dbReference type="Proteomes" id="UP000016491">
    <property type="component" value="Unassembled WGS sequence"/>
</dbReference>
<evidence type="ECO:0000256" key="2">
    <source>
        <dbReference type="SAM" id="MobiDB-lite"/>
    </source>
</evidence>
<gene>
    <name evidence="3" type="ORF">CLOSYM_03308</name>
</gene>
<dbReference type="Gene3D" id="3.40.50.300">
    <property type="entry name" value="P-loop containing nucleotide triphosphate hydrolases"/>
    <property type="match status" value="2"/>
</dbReference>
<evidence type="ECO:0000256" key="1">
    <source>
        <dbReference type="SAM" id="Coils"/>
    </source>
</evidence>
<accession>A0ABC9TUV3</accession>
<reference evidence="3 4" key="1">
    <citation type="submission" date="2013-07" db="EMBL/GenBank/DDBJ databases">
        <authorList>
            <person name="Weinstock G."/>
            <person name="Sodergren E."/>
            <person name="Wylie T."/>
            <person name="Fulton L."/>
            <person name="Fulton R."/>
            <person name="Fronick C."/>
            <person name="O'Laughlin M."/>
            <person name="Godfrey J."/>
            <person name="Miner T."/>
            <person name="Herter B."/>
            <person name="Appelbaum E."/>
            <person name="Cordes M."/>
            <person name="Lek S."/>
            <person name="Wollam A."/>
            <person name="Pepin K.H."/>
            <person name="Palsikar V.B."/>
            <person name="Mitreva M."/>
            <person name="Wilson R.K."/>
        </authorList>
    </citation>
    <scope>NUCLEOTIDE SEQUENCE [LARGE SCALE GENOMIC DNA]</scope>
    <source>
        <strain evidence="3 4">ATCC 14940</strain>
    </source>
</reference>
<evidence type="ECO:0008006" key="5">
    <source>
        <dbReference type="Google" id="ProtNLM"/>
    </source>
</evidence>
<dbReference type="InterPro" id="IPR054787">
    <property type="entry name" value="TrlF_ATPase"/>
</dbReference>
<evidence type="ECO:0000313" key="3">
    <source>
        <dbReference type="EMBL" id="ERI75293.1"/>
    </source>
</evidence>
<sequence>MQEDTKVNNLRGSEWHKWDLHIHTASSYDSPYRGDDADELLCATLHDNNISAVAITDHFKIDADRISHLRSLAPDIVFFPGVELRTDKGADNLHLIIVFSNEIDLSTLSMDFEAIMLRTNAKSNSSPETIYWTFEDIVSFAKSHDGLITIHAGKKTNGIDKEISNALPVKEAIKADIAENIDFFEIGKKTDINDYYKWVFKEVEEKPLIMCSDCHDPRKYTSKENLWIKANLTFEGLKQCRYQPTERVYIGSIPPALDRANKNGKSNIQRISVHKNENPKNVDIDWFDFELPLNSGLVAIIGNKGSGKSALSDIIGHLCKCNTMENASFLNETRFRKPPKNFAEDYIATIQWGDSHVESISLSESNYNTTIEDAQYLPQKYIEEVCNDIGNEFQREIDRVIFSYVDRTERGTATNLEELVFNKSKAISLSMQKLNIEINDINDTLIKLEEKKTTQYRIHISDSLKKLKDTLERHENTKPQEIKKPEPKEGKSDYQDKLKTLNSSIESLETKIEEYRNNLTQINIVIDEANQLIAKLDLLESNVKETELLLKDFIKKYSLDVDESGITLVTPKETIQQYILKLSNDKIVFQKSLNGSDTEDGLLDKLEKEKEKKSSLISTTDSEEKQYQKYLSDLDEWEKQRKLIIGTKTTEDTLTYFQNEADYIENELDTIYEGTKSRRDEKIRELYLQKSNLVSVYHEIYAPVEIEIKKLLGELEESIEFAAEIQLEQSDFAETALSLINQKYAGLFKGKSEAYNKMNQLLRRTEFDNVDSVIDFIHDVLVVVDEDLDNSTKKVPDKKALYNLLCCLDYIGVSFKLKMGERDLEELSPGERGIVLLVFYLALSQNNIPIIIDQPEDNLDNQSVYSKLVPCICEAKKKRQVIIVSHNPNIAIACDAEQIVYCHMDKNTHTITYEAGAIENSIVKGHVVDVLEGTMPAFNLRQRKYTQK</sequence>
<dbReference type="Gene3D" id="3.20.20.140">
    <property type="entry name" value="Metal-dependent hydrolases"/>
    <property type="match status" value="1"/>
</dbReference>
<name>A0ABC9TUV3_CLOSY</name>
<dbReference type="EMBL" id="AWSU01000262">
    <property type="protein sequence ID" value="ERI75293.1"/>
    <property type="molecule type" value="Genomic_DNA"/>
</dbReference>
<proteinExistence type="predicted"/>
<keyword evidence="1" id="KW-0175">Coiled coil</keyword>
<dbReference type="InterPro" id="IPR016195">
    <property type="entry name" value="Pol/histidinol_Pase-like"/>
</dbReference>
<comment type="caution">
    <text evidence="3">The sequence shown here is derived from an EMBL/GenBank/DDBJ whole genome shotgun (WGS) entry which is preliminary data.</text>
</comment>
<dbReference type="NCBIfam" id="NF045780">
    <property type="entry name" value="TrlF_fam_ATP"/>
    <property type="match status" value="1"/>
</dbReference>